<dbReference type="Gene3D" id="3.40.50.300">
    <property type="entry name" value="P-loop containing nucleotide triphosphate hydrolases"/>
    <property type="match status" value="1"/>
</dbReference>
<gene>
    <name evidence="2" type="ORF">ACFSC9_12550</name>
</gene>
<dbReference type="InterPro" id="IPR041685">
    <property type="entry name" value="AAA_GajA/Old/RecF-like"/>
</dbReference>
<reference evidence="3" key="1">
    <citation type="journal article" date="2019" name="Int. J. Syst. Evol. Microbiol.">
        <title>The Global Catalogue of Microorganisms (GCM) 10K type strain sequencing project: providing services to taxonomists for standard genome sequencing and annotation.</title>
        <authorList>
            <consortium name="The Broad Institute Genomics Platform"/>
            <consortium name="The Broad Institute Genome Sequencing Center for Infectious Disease"/>
            <person name="Wu L."/>
            <person name="Ma J."/>
        </authorList>
    </citation>
    <scope>NUCLEOTIDE SEQUENCE [LARGE SCALE GENOMIC DNA]</scope>
    <source>
        <strain evidence="3">CCUG 54950</strain>
    </source>
</reference>
<organism evidence="2 3">
    <name type="scientific">Paenibacillus wenxiniae</name>
    <dbReference type="NCBI Taxonomy" id="1636843"/>
    <lineage>
        <taxon>Bacteria</taxon>
        <taxon>Bacillati</taxon>
        <taxon>Bacillota</taxon>
        <taxon>Bacilli</taxon>
        <taxon>Bacillales</taxon>
        <taxon>Paenibacillaceae</taxon>
        <taxon>Paenibacillus</taxon>
    </lineage>
</organism>
<protein>
    <submittedName>
        <fullName evidence="2">AAA family ATPase</fullName>
    </submittedName>
</protein>
<feature type="domain" description="Endonuclease GajA/Old nuclease/RecF-like AAA" evidence="1">
    <location>
        <begin position="278"/>
        <end position="384"/>
    </location>
</feature>
<comment type="caution">
    <text evidence="2">The sequence shown here is derived from an EMBL/GenBank/DDBJ whole genome shotgun (WGS) entry which is preliminary data.</text>
</comment>
<proteinExistence type="predicted"/>
<dbReference type="Proteomes" id="UP001597233">
    <property type="component" value="Unassembled WGS sequence"/>
</dbReference>
<evidence type="ECO:0000313" key="3">
    <source>
        <dbReference type="Proteomes" id="UP001597233"/>
    </source>
</evidence>
<evidence type="ECO:0000313" key="2">
    <source>
        <dbReference type="EMBL" id="MFD1886354.1"/>
    </source>
</evidence>
<dbReference type="PANTHER" id="PTHR43581">
    <property type="entry name" value="ATP/GTP PHOSPHATASE"/>
    <property type="match status" value="1"/>
</dbReference>
<dbReference type="PANTHER" id="PTHR43581:SF2">
    <property type="entry name" value="EXCINUCLEASE ATPASE SUBUNIT"/>
    <property type="match status" value="1"/>
</dbReference>
<dbReference type="SUPFAM" id="SSF52540">
    <property type="entry name" value="P-loop containing nucleoside triphosphate hydrolases"/>
    <property type="match status" value="1"/>
</dbReference>
<evidence type="ECO:0000259" key="1">
    <source>
        <dbReference type="Pfam" id="PF13175"/>
    </source>
</evidence>
<dbReference type="Pfam" id="PF13175">
    <property type="entry name" value="AAA_15"/>
    <property type="match status" value="2"/>
</dbReference>
<keyword evidence="3" id="KW-1185">Reference proteome</keyword>
<dbReference type="InterPro" id="IPR051396">
    <property type="entry name" value="Bact_Antivir_Def_Nuclease"/>
</dbReference>
<dbReference type="EMBL" id="JBHUEH010000014">
    <property type="protein sequence ID" value="MFD1886354.1"/>
    <property type="molecule type" value="Genomic_DNA"/>
</dbReference>
<dbReference type="RefSeq" id="WP_347323307.1">
    <property type="nucleotide sequence ID" value="NZ_JBCGUH010000001.1"/>
</dbReference>
<accession>A0ABW4RL04</accession>
<name>A0ABW4RL04_9BACL</name>
<dbReference type="InterPro" id="IPR027417">
    <property type="entry name" value="P-loop_NTPase"/>
</dbReference>
<feature type="domain" description="Endonuclease GajA/Old nuclease/RecF-like AAA" evidence="1">
    <location>
        <begin position="7"/>
        <end position="179"/>
    </location>
</feature>
<sequence length="468" mass="54827">MRNQWDLYVKNFGRIKEATITVSPFMMFVGKNNTGKSYLMMLLWGILTESEQLIRKDLKKHPQFEKLEHNTKVQLNKNDEAIIDIIDQDIILNIFNDILNENKEFVLQKIFNFPITLSEIRISRKHKEPFKLKRIRSTFVESINLSSADMEDEDTSTKYEFLYRDKRLTFVNSTFSSILIEFFLRFVTVTMIRDDFFDSIFQSNKLRQPLYLPASRTGFMQTYRAIVGNTFDETIAGSFILNEDDQPYNAFPGTTLTYPISDFLSRLQKYNIDTHQPSLYNSEQLFLNTEILKGNLNKNEYNQFVFTPLGSQVQYPLHVTSSLISELAPLSIFLSSDNDPDLWIIEEVEAHLHTEMQLKMARFLFRLVNKDKAIWITTHSDTLAQQINNLLTIAQRNDKDNLLDKLNYSEQDIISDLDLVHAYQFENVDDHTVITKLELGPYGFEMKTFNDTLEQLIKETDMIQNHVE</sequence>